<accession>A0AAV5VRH6</accession>
<gene>
    <name evidence="1" type="ORF">PFISCL1PPCAC_12599</name>
</gene>
<dbReference type="InterPro" id="IPR053225">
    <property type="entry name" value="Acyl-CoA_N-acyltransferase"/>
</dbReference>
<protein>
    <recommendedName>
        <fullName evidence="3">Glycine N-acyltransferase-like protein</fullName>
    </recommendedName>
</protein>
<comment type="caution">
    <text evidence="1">The sequence shown here is derived from an EMBL/GenBank/DDBJ whole genome shotgun (WGS) entry which is preliminary data.</text>
</comment>
<dbReference type="PANTHER" id="PTHR20958">
    <property type="entry name" value="GLYCINE N-ACYLTRANSFERASE-LIKE PROTEIN"/>
    <property type="match status" value="1"/>
</dbReference>
<dbReference type="CDD" id="cd04301">
    <property type="entry name" value="NAT_SF"/>
    <property type="match status" value="1"/>
</dbReference>
<dbReference type="EMBL" id="BTSY01000004">
    <property type="protein sequence ID" value="GMT21302.1"/>
    <property type="molecule type" value="Genomic_DNA"/>
</dbReference>
<dbReference type="AlphaFoldDB" id="A0AAV5VRH6"/>
<sequence>QSHSVSMVAHSETNNVDNSSEQVCALREYNDLSDIQRIVDKYTENGKQSGRPNNATAINAVILLRDTGFTSSKLRAFTSEKSEYLILVEENVVQLPWITIRTPNGGHDFPLLKMVMNEIIHKRVPSIHREGQFLIDCDQEATDEMMSMLNYPTMVPEGEFAYFYMTDDQCDAVMKETYVAPAGYVMDSIREHDFDFVMSTWKYCDSHMLVKERLRHFPCIAIRTENGGELASFMSTHTMGLLSHLYTLPAHRGKGLGKVTEMRLAQMYIERGLRPYKAVSFCNKIAYESSLRSPFYTLWKRKNGEPICWNFGEFTYKPCDSAGGSQ</sequence>
<dbReference type="Gene3D" id="3.40.630.30">
    <property type="match status" value="1"/>
</dbReference>
<dbReference type="SUPFAM" id="SSF55729">
    <property type="entry name" value="Acyl-CoA N-acyltransferases (Nat)"/>
    <property type="match status" value="1"/>
</dbReference>
<evidence type="ECO:0000313" key="1">
    <source>
        <dbReference type="EMBL" id="GMT21302.1"/>
    </source>
</evidence>
<name>A0AAV5VRH6_9BILA</name>
<evidence type="ECO:0008006" key="3">
    <source>
        <dbReference type="Google" id="ProtNLM"/>
    </source>
</evidence>
<reference evidence="1" key="1">
    <citation type="submission" date="2023-10" db="EMBL/GenBank/DDBJ databases">
        <title>Genome assembly of Pristionchus species.</title>
        <authorList>
            <person name="Yoshida K."/>
            <person name="Sommer R.J."/>
        </authorList>
    </citation>
    <scope>NUCLEOTIDE SEQUENCE</scope>
    <source>
        <strain evidence="1">RS5133</strain>
    </source>
</reference>
<dbReference type="PANTHER" id="PTHR20958:SF6">
    <property type="entry name" value="GLYCINE N-ACYLTRANSFERASE-LIKE PROTEIN"/>
    <property type="match status" value="1"/>
</dbReference>
<organism evidence="1 2">
    <name type="scientific">Pristionchus fissidentatus</name>
    <dbReference type="NCBI Taxonomy" id="1538716"/>
    <lineage>
        <taxon>Eukaryota</taxon>
        <taxon>Metazoa</taxon>
        <taxon>Ecdysozoa</taxon>
        <taxon>Nematoda</taxon>
        <taxon>Chromadorea</taxon>
        <taxon>Rhabditida</taxon>
        <taxon>Rhabditina</taxon>
        <taxon>Diplogasteromorpha</taxon>
        <taxon>Diplogasteroidea</taxon>
        <taxon>Neodiplogasteridae</taxon>
        <taxon>Pristionchus</taxon>
    </lineage>
</organism>
<keyword evidence="2" id="KW-1185">Reference proteome</keyword>
<proteinExistence type="predicted"/>
<dbReference type="Proteomes" id="UP001432322">
    <property type="component" value="Unassembled WGS sequence"/>
</dbReference>
<evidence type="ECO:0000313" key="2">
    <source>
        <dbReference type="Proteomes" id="UP001432322"/>
    </source>
</evidence>
<dbReference type="InterPro" id="IPR016181">
    <property type="entry name" value="Acyl_CoA_acyltransferase"/>
</dbReference>
<feature type="non-terminal residue" evidence="1">
    <location>
        <position position="1"/>
    </location>
</feature>